<proteinExistence type="predicted"/>
<reference evidence="2" key="1">
    <citation type="journal article" date="2022" name="Mol. Ecol. Resour.">
        <title>The genomes of chicory, endive, great burdock and yacon provide insights into Asteraceae palaeo-polyploidization history and plant inulin production.</title>
        <authorList>
            <person name="Fan W."/>
            <person name="Wang S."/>
            <person name="Wang H."/>
            <person name="Wang A."/>
            <person name="Jiang F."/>
            <person name="Liu H."/>
            <person name="Zhao H."/>
            <person name="Xu D."/>
            <person name="Zhang Y."/>
        </authorList>
    </citation>
    <scope>NUCLEOTIDE SEQUENCE [LARGE SCALE GENOMIC DNA]</scope>
    <source>
        <strain evidence="2">cv. Niubang</strain>
    </source>
</reference>
<gene>
    <name evidence="1" type="ORF">L6452_02920</name>
</gene>
<evidence type="ECO:0000313" key="2">
    <source>
        <dbReference type="Proteomes" id="UP001055879"/>
    </source>
</evidence>
<keyword evidence="2" id="KW-1185">Reference proteome</keyword>
<accession>A0ACB9FLS6</accession>
<comment type="caution">
    <text evidence="1">The sequence shown here is derived from an EMBL/GenBank/DDBJ whole genome shotgun (WGS) entry which is preliminary data.</text>
</comment>
<protein>
    <submittedName>
        <fullName evidence="1">Uncharacterized protein</fullName>
    </submittedName>
</protein>
<sequence>MAQHVSGEQYVKEGHHSTDEYTHNPLQSATGGHQIGTIVGTHGHEQAGKHDGGILHLWEWQFQLRGKKKEEERCGGKIKEKLPGGDQCGADEQKPSVISVAPMSRSLNHHHW</sequence>
<organism evidence="1 2">
    <name type="scientific">Arctium lappa</name>
    <name type="common">Greater burdock</name>
    <name type="synonym">Lappa major</name>
    <dbReference type="NCBI Taxonomy" id="4217"/>
    <lineage>
        <taxon>Eukaryota</taxon>
        <taxon>Viridiplantae</taxon>
        <taxon>Streptophyta</taxon>
        <taxon>Embryophyta</taxon>
        <taxon>Tracheophyta</taxon>
        <taxon>Spermatophyta</taxon>
        <taxon>Magnoliopsida</taxon>
        <taxon>eudicotyledons</taxon>
        <taxon>Gunneridae</taxon>
        <taxon>Pentapetalae</taxon>
        <taxon>asterids</taxon>
        <taxon>campanulids</taxon>
        <taxon>Asterales</taxon>
        <taxon>Asteraceae</taxon>
        <taxon>Carduoideae</taxon>
        <taxon>Cardueae</taxon>
        <taxon>Arctiinae</taxon>
        <taxon>Arctium</taxon>
    </lineage>
</organism>
<dbReference type="EMBL" id="CM042047">
    <property type="protein sequence ID" value="KAI3771753.1"/>
    <property type="molecule type" value="Genomic_DNA"/>
</dbReference>
<name>A0ACB9FLS6_ARCLA</name>
<dbReference type="Proteomes" id="UP001055879">
    <property type="component" value="Linkage Group LG01"/>
</dbReference>
<evidence type="ECO:0000313" key="1">
    <source>
        <dbReference type="EMBL" id="KAI3771753.1"/>
    </source>
</evidence>
<reference evidence="1 2" key="2">
    <citation type="journal article" date="2022" name="Mol. Ecol. Resour.">
        <title>The genomes of chicory, endive, great burdock and yacon provide insights into Asteraceae paleo-polyploidization history and plant inulin production.</title>
        <authorList>
            <person name="Fan W."/>
            <person name="Wang S."/>
            <person name="Wang H."/>
            <person name="Wang A."/>
            <person name="Jiang F."/>
            <person name="Liu H."/>
            <person name="Zhao H."/>
            <person name="Xu D."/>
            <person name="Zhang Y."/>
        </authorList>
    </citation>
    <scope>NUCLEOTIDE SEQUENCE [LARGE SCALE GENOMIC DNA]</scope>
    <source>
        <strain evidence="2">cv. Niubang</strain>
    </source>
</reference>